<dbReference type="AlphaFoldDB" id="A0A4R4EGB6"/>
<dbReference type="Proteomes" id="UP000295418">
    <property type="component" value="Unassembled WGS sequence"/>
</dbReference>
<dbReference type="InterPro" id="IPR002347">
    <property type="entry name" value="SDR_fam"/>
</dbReference>
<gene>
    <name evidence="3" type="ORF">E0485_11955</name>
</gene>
<name>A0A4R4EGB6_9BACL</name>
<dbReference type="PRINTS" id="PR00081">
    <property type="entry name" value="GDHRDH"/>
</dbReference>
<dbReference type="OrthoDB" id="9803333at2"/>
<evidence type="ECO:0000256" key="1">
    <source>
        <dbReference type="ARBA" id="ARBA00006484"/>
    </source>
</evidence>
<dbReference type="InterPro" id="IPR051122">
    <property type="entry name" value="SDR_DHRS6-like"/>
</dbReference>
<dbReference type="PROSITE" id="PS00061">
    <property type="entry name" value="ADH_SHORT"/>
    <property type="match status" value="1"/>
</dbReference>
<protein>
    <submittedName>
        <fullName evidence="3">SDR family oxidoreductase</fullName>
    </submittedName>
</protein>
<keyword evidence="4" id="KW-1185">Reference proteome</keyword>
<dbReference type="EMBL" id="SKFG01000010">
    <property type="protein sequence ID" value="TCZ77168.1"/>
    <property type="molecule type" value="Genomic_DNA"/>
</dbReference>
<reference evidence="3 4" key="1">
    <citation type="submission" date="2019-03" db="EMBL/GenBank/DDBJ databases">
        <authorList>
            <person name="Kim M.K.M."/>
        </authorList>
    </citation>
    <scope>NUCLEOTIDE SEQUENCE [LARGE SCALE GENOMIC DNA]</scope>
    <source>
        <strain evidence="3 4">18JY21-1</strain>
    </source>
</reference>
<comment type="similarity">
    <text evidence="1">Belongs to the short-chain dehydrogenases/reductases (SDR) family.</text>
</comment>
<dbReference type="PANTHER" id="PTHR43477:SF1">
    <property type="entry name" value="DIHYDROANTICAPSIN 7-DEHYDROGENASE"/>
    <property type="match status" value="1"/>
</dbReference>
<dbReference type="SUPFAM" id="SSF51735">
    <property type="entry name" value="NAD(P)-binding Rossmann-fold domains"/>
    <property type="match status" value="1"/>
</dbReference>
<evidence type="ECO:0000256" key="2">
    <source>
        <dbReference type="ARBA" id="ARBA00023002"/>
    </source>
</evidence>
<evidence type="ECO:0000313" key="3">
    <source>
        <dbReference type="EMBL" id="TCZ77168.1"/>
    </source>
</evidence>
<dbReference type="RefSeq" id="WP_132418269.1">
    <property type="nucleotide sequence ID" value="NZ_SKFG01000010.1"/>
</dbReference>
<sequence>MSKLLLIGLGHIGEGLVKKGYLNPADIILIDKIQTDIEFCDFRQCDVSNPSEYINVLNEIKNIHVFDTVIYLAGVMLPGSAGDIPYLDWESSFQVNVTGAFLLVQNTVNYLIQNGGGNYIFISSIFGSTTGYELVAYNSSKAALNAFVKSVALDYVNHNIRANTICPSFVKSPMLDSAMQVIGKNRNWFSSLSGFKNKHVNVSSIGEAIKFFMIQNDCNGVDLLIDGGYSIR</sequence>
<dbReference type="Pfam" id="PF00106">
    <property type="entry name" value="adh_short"/>
    <property type="match status" value="1"/>
</dbReference>
<accession>A0A4R4EGB6</accession>
<organism evidence="3 4">
    <name type="scientific">Paenibacillus albiflavus</name>
    <dbReference type="NCBI Taxonomy" id="2545760"/>
    <lineage>
        <taxon>Bacteria</taxon>
        <taxon>Bacillati</taxon>
        <taxon>Bacillota</taxon>
        <taxon>Bacilli</taxon>
        <taxon>Bacillales</taxon>
        <taxon>Paenibacillaceae</taxon>
        <taxon>Paenibacillus</taxon>
    </lineage>
</organism>
<dbReference type="GO" id="GO:0016491">
    <property type="term" value="F:oxidoreductase activity"/>
    <property type="evidence" value="ECO:0007669"/>
    <property type="project" value="UniProtKB-KW"/>
</dbReference>
<proteinExistence type="inferred from homology"/>
<dbReference type="InterPro" id="IPR020904">
    <property type="entry name" value="Sc_DH/Rdtase_CS"/>
</dbReference>
<dbReference type="PANTHER" id="PTHR43477">
    <property type="entry name" value="DIHYDROANTICAPSIN 7-DEHYDROGENASE"/>
    <property type="match status" value="1"/>
</dbReference>
<keyword evidence="2" id="KW-0560">Oxidoreductase</keyword>
<dbReference type="InterPro" id="IPR036291">
    <property type="entry name" value="NAD(P)-bd_dom_sf"/>
</dbReference>
<comment type="caution">
    <text evidence="3">The sequence shown here is derived from an EMBL/GenBank/DDBJ whole genome shotgun (WGS) entry which is preliminary data.</text>
</comment>
<dbReference type="Gene3D" id="3.40.50.720">
    <property type="entry name" value="NAD(P)-binding Rossmann-like Domain"/>
    <property type="match status" value="1"/>
</dbReference>
<evidence type="ECO:0000313" key="4">
    <source>
        <dbReference type="Proteomes" id="UP000295418"/>
    </source>
</evidence>
<dbReference type="CDD" id="cd05233">
    <property type="entry name" value="SDR_c"/>
    <property type="match status" value="1"/>
</dbReference>